<reference evidence="13 14" key="1">
    <citation type="submission" date="2019-06" db="EMBL/GenBank/DDBJ databases">
        <title>Genomics analysis of Aphanomyces spp. identifies a new class of oomycete effector associated with host adaptation.</title>
        <authorList>
            <person name="Gaulin E."/>
        </authorList>
    </citation>
    <scope>NUCLEOTIDE SEQUENCE [LARGE SCALE GENOMIC DNA]</scope>
    <source>
        <strain evidence="13 14">E</strain>
    </source>
</reference>
<accession>A0A6A4Z5S3</accession>
<evidence type="ECO:0000256" key="1">
    <source>
        <dbReference type="ARBA" id="ARBA00022670"/>
    </source>
</evidence>
<dbReference type="SUPFAM" id="SSF53098">
    <property type="entry name" value="Ribonuclease H-like"/>
    <property type="match status" value="1"/>
</dbReference>
<dbReference type="Gene3D" id="3.30.70.270">
    <property type="match status" value="1"/>
</dbReference>
<dbReference type="GO" id="GO:0004190">
    <property type="term" value="F:aspartic-type endopeptidase activity"/>
    <property type="evidence" value="ECO:0007669"/>
    <property type="project" value="UniProtKB-KW"/>
</dbReference>
<evidence type="ECO:0000256" key="3">
    <source>
        <dbReference type="ARBA" id="ARBA00022750"/>
    </source>
</evidence>
<keyword evidence="2" id="KW-0479">Metal-binding</keyword>
<dbReference type="PANTHER" id="PTHR37984:SF5">
    <property type="entry name" value="PROTEIN NYNRIN-LIKE"/>
    <property type="match status" value="1"/>
</dbReference>
<keyword evidence="8" id="KW-0548">Nucleotidyltransferase</keyword>
<dbReference type="InterPro" id="IPR036397">
    <property type="entry name" value="RNaseH_sf"/>
</dbReference>
<evidence type="ECO:0000256" key="11">
    <source>
        <dbReference type="ARBA" id="ARBA00023268"/>
    </source>
</evidence>
<dbReference type="FunFam" id="3.30.70.270:FF:000020">
    <property type="entry name" value="Transposon Tf2-6 polyprotein-like Protein"/>
    <property type="match status" value="1"/>
</dbReference>
<sequence length="771" mass="88231">MQKLYARLEKCAFAVDKVDFLGHTISADGLQVDASKVRAIEKWATPTNRKELLSFLGMAGYYRKFIANYAKISELAKDNVPWQWTAQHDKAFLVIKAALQQAPVLQLPDFDKPFMITTDASGYCCGAVLSQRDADGDDHPIAFLSKKFVDAERNWPAHEKELYAIKLALTKWRPYVYGSHFDVFTDNSTCHWFLKTPILTPKLTRWLDFFSSFDFTLHHRPGKSNVVADALSRPPRADIHINTCTVHHCDSSCYDRYRRVHEWTTRVAAFKCMDVRTLQLLTDLPSPGEECVGSVEVEVPQQLVIHHAQEVSYSMVKMDSNLKNRFLKAYEKTKEFANDNKFVMNYGLYFVKSKDQVWKLCVPNDDYLKGEIISQSHDTSITAHPGVRRTQLHIAQWYYWVGLEDDVKLYVATCETCARYKTSSAKANCKMIPIKSSDECWHTFSIDWITGLPVSNGKDAIMTCVDKTSKRPKYCATTSTVDAPQVAKEFFDTIVRHHGLPTVTISDRDSKFTSQFWQELMKIMGVKRFMTTAGRAQSDGATERQNRTLENALRCQDRLIQASTGPIPFEVDTGRKLRNPILNQVETLNEYAKNFSEQHKALVKMALENLDKAQARQKSCYDKKRSKLEFREGEFVMLATRNVPIKHAKLVNKDEKPKLVPKFIGPFKIIQVINPNAMKLELPKSMKRLHNVFNVDRLKKCPGQTDRFTNRPIPKATPMLLDDSGHEVFTVEEVLKQRQFSGVIGLRPSSIGVRRARPWTPEVPSAERTYV</sequence>
<dbReference type="Gene3D" id="1.10.340.70">
    <property type="match status" value="1"/>
</dbReference>
<dbReference type="PANTHER" id="PTHR37984">
    <property type="entry name" value="PROTEIN CBG26694"/>
    <property type="match status" value="1"/>
</dbReference>
<dbReference type="InterPro" id="IPR050951">
    <property type="entry name" value="Retrovirus_Pol_polyprotein"/>
</dbReference>
<dbReference type="InterPro" id="IPR043502">
    <property type="entry name" value="DNA/RNA_pol_sf"/>
</dbReference>
<evidence type="ECO:0000256" key="6">
    <source>
        <dbReference type="ARBA" id="ARBA00022908"/>
    </source>
</evidence>
<dbReference type="GO" id="GO:0003964">
    <property type="term" value="F:RNA-directed DNA polymerase activity"/>
    <property type="evidence" value="ECO:0007669"/>
    <property type="project" value="UniProtKB-KW"/>
</dbReference>
<dbReference type="Gene3D" id="3.30.420.10">
    <property type="entry name" value="Ribonuclease H-like superfamily/Ribonuclease H"/>
    <property type="match status" value="1"/>
</dbReference>
<proteinExistence type="predicted"/>
<dbReference type="AlphaFoldDB" id="A0A6A4Z5S3"/>
<keyword evidence="3" id="KW-0064">Aspartyl protease</keyword>
<dbReference type="SUPFAM" id="SSF56672">
    <property type="entry name" value="DNA/RNA polymerases"/>
    <property type="match status" value="1"/>
</dbReference>
<evidence type="ECO:0000313" key="13">
    <source>
        <dbReference type="EMBL" id="KAF0705102.1"/>
    </source>
</evidence>
<evidence type="ECO:0000256" key="10">
    <source>
        <dbReference type="ARBA" id="ARBA00023172"/>
    </source>
</evidence>
<dbReference type="Pfam" id="PF24626">
    <property type="entry name" value="SH3_Tf2-1"/>
    <property type="match status" value="1"/>
</dbReference>
<dbReference type="PROSITE" id="PS50994">
    <property type="entry name" value="INTEGRASE"/>
    <property type="match status" value="1"/>
</dbReference>
<dbReference type="GO" id="GO:0003887">
    <property type="term" value="F:DNA-directed DNA polymerase activity"/>
    <property type="evidence" value="ECO:0007669"/>
    <property type="project" value="UniProtKB-KW"/>
</dbReference>
<keyword evidence="1" id="KW-0645">Protease</keyword>
<dbReference type="Proteomes" id="UP000469452">
    <property type="component" value="Unassembled WGS sequence"/>
</dbReference>
<keyword evidence="11" id="KW-0511">Multifunctional enzyme</keyword>
<keyword evidence="8" id="KW-0808">Transferase</keyword>
<dbReference type="FunFam" id="1.10.340.70:FF:000001">
    <property type="entry name" value="Retrovirus-related Pol polyprotein from transposon gypsy-like Protein"/>
    <property type="match status" value="1"/>
</dbReference>
<evidence type="ECO:0000256" key="2">
    <source>
        <dbReference type="ARBA" id="ARBA00022723"/>
    </source>
</evidence>
<evidence type="ECO:0000256" key="4">
    <source>
        <dbReference type="ARBA" id="ARBA00022801"/>
    </source>
</evidence>
<keyword evidence="5" id="KW-0460">Magnesium</keyword>
<dbReference type="GO" id="GO:0003677">
    <property type="term" value="F:DNA binding"/>
    <property type="evidence" value="ECO:0007669"/>
    <property type="project" value="UniProtKB-KW"/>
</dbReference>
<keyword evidence="7" id="KW-0695">RNA-directed DNA polymerase</keyword>
<protein>
    <recommendedName>
        <fullName evidence="12">Integrase catalytic domain-containing protein</fullName>
    </recommendedName>
</protein>
<dbReference type="VEuPathDB" id="FungiDB:H257_07386"/>
<dbReference type="VEuPathDB" id="FungiDB:H257_09100"/>
<keyword evidence="6" id="KW-0229">DNA integration</keyword>
<dbReference type="InterPro" id="IPR012337">
    <property type="entry name" value="RNaseH-like_sf"/>
</dbReference>
<name>A0A6A4Z5S3_APHAT</name>
<dbReference type="CDD" id="cd09274">
    <property type="entry name" value="RNase_HI_RT_Ty3"/>
    <property type="match status" value="1"/>
</dbReference>
<dbReference type="InterPro" id="IPR056924">
    <property type="entry name" value="SH3_Tf2-1"/>
</dbReference>
<dbReference type="EMBL" id="VJMI01020218">
    <property type="protein sequence ID" value="KAF0705102.1"/>
    <property type="molecule type" value="Genomic_DNA"/>
</dbReference>
<feature type="domain" description="Integrase catalytic" evidence="12">
    <location>
        <begin position="429"/>
        <end position="614"/>
    </location>
</feature>
<dbReference type="InterPro" id="IPR041577">
    <property type="entry name" value="RT_RNaseH_2"/>
</dbReference>
<dbReference type="Pfam" id="PF17919">
    <property type="entry name" value="RT_RNaseH_2"/>
    <property type="match status" value="1"/>
</dbReference>
<keyword evidence="9" id="KW-0238">DNA-binding</keyword>
<evidence type="ECO:0000313" key="14">
    <source>
        <dbReference type="Proteomes" id="UP000469452"/>
    </source>
</evidence>
<dbReference type="GO" id="GO:0006508">
    <property type="term" value="P:proteolysis"/>
    <property type="evidence" value="ECO:0007669"/>
    <property type="project" value="UniProtKB-KW"/>
</dbReference>
<keyword evidence="10" id="KW-0233">DNA recombination</keyword>
<dbReference type="GO" id="GO:0006310">
    <property type="term" value="P:DNA recombination"/>
    <property type="evidence" value="ECO:0007669"/>
    <property type="project" value="UniProtKB-KW"/>
</dbReference>
<dbReference type="InterPro" id="IPR043128">
    <property type="entry name" value="Rev_trsase/Diguanyl_cyclase"/>
</dbReference>
<comment type="caution">
    <text evidence="13">The sequence shown here is derived from an EMBL/GenBank/DDBJ whole genome shotgun (WGS) entry which is preliminary data.</text>
</comment>
<keyword evidence="4" id="KW-0378">Hydrolase</keyword>
<dbReference type="GO" id="GO:0046872">
    <property type="term" value="F:metal ion binding"/>
    <property type="evidence" value="ECO:0007669"/>
    <property type="project" value="UniProtKB-KW"/>
</dbReference>
<evidence type="ECO:0000256" key="8">
    <source>
        <dbReference type="ARBA" id="ARBA00022932"/>
    </source>
</evidence>
<dbReference type="GO" id="GO:0015074">
    <property type="term" value="P:DNA integration"/>
    <property type="evidence" value="ECO:0007669"/>
    <property type="project" value="UniProtKB-KW"/>
</dbReference>
<evidence type="ECO:0000259" key="12">
    <source>
        <dbReference type="PROSITE" id="PS50994"/>
    </source>
</evidence>
<dbReference type="InterPro" id="IPR001584">
    <property type="entry name" value="Integrase_cat-core"/>
</dbReference>
<gene>
    <name evidence="13" type="ORF">AaE_014657</name>
</gene>
<keyword evidence="8" id="KW-0239">DNA-directed DNA polymerase</keyword>
<dbReference type="Pfam" id="PF17921">
    <property type="entry name" value="Integrase_H2C2"/>
    <property type="match status" value="1"/>
</dbReference>
<dbReference type="InterPro" id="IPR041588">
    <property type="entry name" value="Integrase_H2C2"/>
</dbReference>
<evidence type="ECO:0000256" key="9">
    <source>
        <dbReference type="ARBA" id="ARBA00023125"/>
    </source>
</evidence>
<evidence type="ECO:0000256" key="7">
    <source>
        <dbReference type="ARBA" id="ARBA00022918"/>
    </source>
</evidence>
<evidence type="ECO:0000256" key="5">
    <source>
        <dbReference type="ARBA" id="ARBA00022842"/>
    </source>
</evidence>
<organism evidence="13 14">
    <name type="scientific">Aphanomyces astaci</name>
    <name type="common">Crayfish plague agent</name>
    <dbReference type="NCBI Taxonomy" id="112090"/>
    <lineage>
        <taxon>Eukaryota</taxon>
        <taxon>Sar</taxon>
        <taxon>Stramenopiles</taxon>
        <taxon>Oomycota</taxon>
        <taxon>Saprolegniomycetes</taxon>
        <taxon>Saprolegniales</taxon>
        <taxon>Verrucalvaceae</taxon>
        <taxon>Aphanomyces</taxon>
    </lineage>
</organism>